<dbReference type="Proteomes" id="UP000031737">
    <property type="component" value="Unassembled WGS sequence"/>
</dbReference>
<evidence type="ECO:0000313" key="2">
    <source>
        <dbReference type="EMBL" id="ESL05818.1"/>
    </source>
</evidence>
<dbReference type="OrthoDB" id="273796at2759"/>
<proteinExistence type="predicted"/>
<evidence type="ECO:0000313" key="3">
    <source>
        <dbReference type="Proteomes" id="UP000031737"/>
    </source>
</evidence>
<dbReference type="EMBL" id="AUPL01006519">
    <property type="protein sequence ID" value="ESL05818.1"/>
    <property type="molecule type" value="Genomic_DNA"/>
</dbReference>
<feature type="region of interest" description="Disordered" evidence="1">
    <location>
        <begin position="578"/>
        <end position="606"/>
    </location>
</feature>
<dbReference type="VEuPathDB" id="TriTrypDB:TRSC58_06519"/>
<dbReference type="AlphaFoldDB" id="A0A061ISH5"/>
<comment type="caution">
    <text evidence="2">The sequence shown here is derived from an EMBL/GenBank/DDBJ whole genome shotgun (WGS) entry which is preliminary data.</text>
</comment>
<organism evidence="2 3">
    <name type="scientific">Trypanosoma rangeli SC58</name>
    <dbReference type="NCBI Taxonomy" id="429131"/>
    <lineage>
        <taxon>Eukaryota</taxon>
        <taxon>Discoba</taxon>
        <taxon>Euglenozoa</taxon>
        <taxon>Kinetoplastea</taxon>
        <taxon>Metakinetoplastina</taxon>
        <taxon>Trypanosomatida</taxon>
        <taxon>Trypanosomatidae</taxon>
        <taxon>Trypanosoma</taxon>
        <taxon>Herpetosoma</taxon>
    </lineage>
</organism>
<accession>A0A061ISH5</accession>
<gene>
    <name evidence="2" type="ORF">TRSC58_06519</name>
</gene>
<feature type="compositionally biased region" description="Basic and acidic residues" evidence="1">
    <location>
        <begin position="579"/>
        <end position="598"/>
    </location>
</feature>
<name>A0A061ISH5_TRYRA</name>
<evidence type="ECO:0000256" key="1">
    <source>
        <dbReference type="SAM" id="MobiDB-lite"/>
    </source>
</evidence>
<reference evidence="2 3" key="1">
    <citation type="submission" date="2013-07" db="EMBL/GenBank/DDBJ databases">
        <authorList>
            <person name="Stoco P.H."/>
            <person name="Wagner G."/>
            <person name="Gerber A."/>
            <person name="Zaha A."/>
            <person name="Thompson C."/>
            <person name="Bartholomeu D.C."/>
            <person name="Luckemeyer D.D."/>
            <person name="Bahia D."/>
            <person name="Loreto E."/>
            <person name="Prestes E.B."/>
            <person name="Lima F.M."/>
            <person name="Rodrigues-Luiz G."/>
            <person name="Vallejo G.A."/>
            <person name="Filho J.F."/>
            <person name="Monteiro K.M."/>
            <person name="Tyler K.M."/>
            <person name="de Almeida L.G."/>
            <person name="Ortiz M.F."/>
            <person name="Siervo M.A."/>
            <person name="de Moraes M.H."/>
            <person name="Cunha O.L."/>
            <person name="Mendonca-Neto R."/>
            <person name="Silva R."/>
            <person name="Teixeira S.M."/>
            <person name="Murta S.M."/>
            <person name="Sincero T.C."/>
            <person name="Mendes T.A."/>
            <person name="Urmenyi T.P."/>
            <person name="Silva V.G."/>
            <person name="da Rocha W.D."/>
            <person name="Andersson B."/>
            <person name="Romanha A.J."/>
            <person name="Steindel M."/>
            <person name="de Vasconcelos A.T."/>
            <person name="Grisard E.C."/>
        </authorList>
    </citation>
    <scope>NUCLEOTIDE SEQUENCE [LARGE SCALE GENOMIC DNA]</scope>
    <source>
        <strain evidence="2 3">SC58</strain>
    </source>
</reference>
<keyword evidence="3" id="KW-1185">Reference proteome</keyword>
<protein>
    <submittedName>
        <fullName evidence="2">Uncharacterized protein</fullName>
    </submittedName>
</protein>
<sequence length="963" mass="108662">MSQQPHRYHKLPWWKRIVLDKAYRQRVRKLATQRHREEMQLLQDFPREVASAAWDDGRPIPRSSQYICVEEDSCAWATRHPESMIKVSAFRNLRTAAASVVVDGNRTEERDAQIIAEVKRLYDDETPSERLYGLSYVWNRPLPPNGLIRVWPDPISAMWPALLDKEAATVPCHLALPAPESNFALFPGMRPTCLTDPLCINVFRRNGEYLGAWRQSLFLIRFKVICWALHEEERQRTCGVVGRPVLASDKAMPALACGQTLQNVPVLSLPLLRLQRGTAIFSEKTRRLNLHSLHPPLTWEGIAPAPSTYRAEQAYQNWHALHRGSAVVRQAVQDVFDLLPRNENGLLTKATYVEFFLDLLNLFFPTHISSANIAIAEEEWGYRGTTDLVNFETFYEKFFSFPFIFLRDLNTVTRDQYVEVWCLIRVCLLGDADAILPNLGSTTALALCSARTADMTSLNTTTVMKAHVVASHIAAYSRPRRPITVLDATLCSMEKLKNLAQREVPPLIGDIYGVTWEDVQQLGERNFHNTDNYALHEARGAAMERGGAHGVSPVKVKGAVHARGQCLLLQMAKSVRRQQLQEETQKKHSFGKEGKRGTEDEEDAGASYEVIKIDEDGEAEEGNYSALLECSTFSGQDPRHDKRRVKMGWVNGTEGLRAELEKIEEERVKKQLVETSVFYRHRRMRQHAEHAKLLSHVSRSYSSWELYRQDVFELPHESLEEEEDQLLAFVRDLPDDFFDDENSLRMRYHVYAARLRARAERARHGNSDATGPLPPELLQTNMLRTLTGVEAESVSSYMSPSSPKSSVGGSVLPFSRSLKSRRKLLSEEVGQVSLASNLASASVDKTLEPSSEEEKASCLVPSLVFSSVVSQNSADEERSDSAMYDVRSRQTALPRGEMVKPKRGLQLRLQLRQELNRRYNAMLAARPRHLLPASVNAARKKAVAAGRGHVGAAPVGCPTQQGA</sequence>